<evidence type="ECO:0000256" key="4">
    <source>
        <dbReference type="SAM" id="MobiDB-lite"/>
    </source>
</evidence>
<comment type="caution">
    <text evidence="5">The sequence shown here is derived from an EMBL/GenBank/DDBJ whole genome shotgun (WGS) entry which is preliminary data.</text>
</comment>
<dbReference type="Proteomes" id="UP000224006">
    <property type="component" value="Chromosome III"/>
</dbReference>
<dbReference type="RefSeq" id="XP_029220463.1">
    <property type="nucleotide sequence ID" value="XM_029363097.1"/>
</dbReference>
<dbReference type="STRING" id="94643.A0A2A9MH15"/>
<dbReference type="Pfam" id="PF00400">
    <property type="entry name" value="WD40"/>
    <property type="match status" value="3"/>
</dbReference>
<gene>
    <name evidence="5" type="ORF">BESB_046460</name>
</gene>
<feature type="compositionally biased region" description="Basic and acidic residues" evidence="4">
    <location>
        <begin position="66"/>
        <end position="100"/>
    </location>
</feature>
<dbReference type="SUPFAM" id="SSF50978">
    <property type="entry name" value="WD40 repeat-like"/>
    <property type="match status" value="1"/>
</dbReference>
<protein>
    <submittedName>
        <fullName evidence="5">WD domain, G-beta repeat-containing protein</fullName>
    </submittedName>
</protein>
<feature type="region of interest" description="Disordered" evidence="4">
    <location>
        <begin position="60"/>
        <end position="163"/>
    </location>
</feature>
<comment type="similarity">
    <text evidence="1">Belongs to the WD repeat WDR55 family.</text>
</comment>
<evidence type="ECO:0000256" key="1">
    <source>
        <dbReference type="ARBA" id="ARBA00007625"/>
    </source>
</evidence>
<dbReference type="GeneID" id="40309576"/>
<name>A0A2A9MH15_BESBE</name>
<dbReference type="OrthoDB" id="2288928at2759"/>
<dbReference type="PANTHER" id="PTHR44019">
    <property type="entry name" value="WD REPEAT-CONTAINING PROTEIN 55"/>
    <property type="match status" value="1"/>
</dbReference>
<organism evidence="5 6">
    <name type="scientific">Besnoitia besnoiti</name>
    <name type="common">Apicomplexan protozoan</name>
    <dbReference type="NCBI Taxonomy" id="94643"/>
    <lineage>
        <taxon>Eukaryota</taxon>
        <taxon>Sar</taxon>
        <taxon>Alveolata</taxon>
        <taxon>Apicomplexa</taxon>
        <taxon>Conoidasida</taxon>
        <taxon>Coccidia</taxon>
        <taxon>Eucoccidiorida</taxon>
        <taxon>Eimeriorina</taxon>
        <taxon>Sarcocystidae</taxon>
        <taxon>Besnoitia</taxon>
    </lineage>
</organism>
<dbReference type="SMART" id="SM00320">
    <property type="entry name" value="WD40"/>
    <property type="match status" value="7"/>
</dbReference>
<dbReference type="InterPro" id="IPR001680">
    <property type="entry name" value="WD40_rpt"/>
</dbReference>
<feature type="compositionally biased region" description="Acidic residues" evidence="4">
    <location>
        <begin position="140"/>
        <end position="155"/>
    </location>
</feature>
<reference evidence="5 6" key="1">
    <citation type="submission" date="2017-09" db="EMBL/GenBank/DDBJ databases">
        <title>Genome sequencing of Besnoitia besnoiti strain Bb-Ger1.</title>
        <authorList>
            <person name="Schares G."/>
            <person name="Venepally P."/>
            <person name="Lorenzi H.A."/>
        </authorList>
    </citation>
    <scope>NUCLEOTIDE SEQUENCE [LARGE SCALE GENOMIC DNA]</scope>
    <source>
        <strain evidence="5 6">Bb-Ger1</strain>
    </source>
</reference>
<dbReference type="InterPro" id="IPR015943">
    <property type="entry name" value="WD40/YVTN_repeat-like_dom_sf"/>
</dbReference>
<dbReference type="KEGG" id="bbes:BESB_046460"/>
<dbReference type="AlphaFoldDB" id="A0A2A9MH15"/>
<dbReference type="VEuPathDB" id="ToxoDB:BESB_046460"/>
<dbReference type="PANTHER" id="PTHR44019:SF20">
    <property type="entry name" value="WD REPEAT-CONTAINING PROTEIN 55"/>
    <property type="match status" value="1"/>
</dbReference>
<accession>A0A2A9MH15</accession>
<evidence type="ECO:0000256" key="2">
    <source>
        <dbReference type="ARBA" id="ARBA00022574"/>
    </source>
</evidence>
<keyword evidence="6" id="KW-1185">Reference proteome</keyword>
<dbReference type="InterPro" id="IPR036322">
    <property type="entry name" value="WD40_repeat_dom_sf"/>
</dbReference>
<dbReference type="InterPro" id="IPR050505">
    <property type="entry name" value="WDR55/POC1"/>
</dbReference>
<feature type="region of interest" description="Disordered" evidence="4">
    <location>
        <begin position="280"/>
        <end position="314"/>
    </location>
</feature>
<dbReference type="Gene3D" id="2.130.10.10">
    <property type="entry name" value="YVTN repeat-like/Quinoprotein amine dehydrogenase"/>
    <property type="match status" value="2"/>
</dbReference>
<feature type="compositionally biased region" description="Low complexity" evidence="4">
    <location>
        <begin position="300"/>
        <end position="310"/>
    </location>
</feature>
<keyword evidence="2" id="KW-0853">WD repeat</keyword>
<evidence type="ECO:0000313" key="5">
    <source>
        <dbReference type="EMBL" id="PFH36454.1"/>
    </source>
</evidence>
<proteinExistence type="inferred from homology"/>
<evidence type="ECO:0000256" key="3">
    <source>
        <dbReference type="ARBA" id="ARBA00022737"/>
    </source>
</evidence>
<dbReference type="EMBL" id="NWUJ01000003">
    <property type="protein sequence ID" value="PFH36454.1"/>
    <property type="molecule type" value="Genomic_DNA"/>
</dbReference>
<sequence>MSLPPYPYPLEQIQCSSPVFDVCFHPHKQLLAAALVSGEVEVHEVPTAEEVQAHLDARHMHRMRQRQQEHERRQRERAERRQARVQRRRDIGAQKPRDGAAEAEADGAGKGTNAALSGEPTADEAEEMTGGNVLPPASESDADASSSEEDESDEEDIKRKHFADDLQTVETKVMTLKKHKKGCRAVRFSADGTRLYSGSTDGRCVVSDAEKGTTTWRSQRQREALNALCLLTRNVFATGDDSGAVTLWDERQAAPTRVLKDHDHYVSDLAAAWISPAPVSGANAATPPARRKKMHGGGEAAQAEAQGSASHMPTHLLATGGDMLAVFDLRKKSLLARSDPLEEDLHCVQVMKDGSKVVCGCQDGTVSIFSWGDFGDLNDRLTGHPQSVDSMVKLDETHLISGCADGLVRLVSLLPNQVLGVLGEHTTGHTAVERLALSGDKTLLASSSYDSTVSIFQVSRRKQIVEERDRSASLRPTKKTKQKKVVDLRKDSDFFDDL</sequence>
<evidence type="ECO:0000313" key="6">
    <source>
        <dbReference type="Proteomes" id="UP000224006"/>
    </source>
</evidence>
<keyword evidence="3" id="KW-0677">Repeat</keyword>